<evidence type="ECO:0000313" key="2">
    <source>
        <dbReference type="Proteomes" id="UP000568664"/>
    </source>
</evidence>
<evidence type="ECO:0000313" key="1">
    <source>
        <dbReference type="EMBL" id="NMP30090.1"/>
    </source>
</evidence>
<protein>
    <recommendedName>
        <fullName evidence="3">STAS/SEC14 domain-containing protein</fullName>
    </recommendedName>
</protein>
<evidence type="ECO:0008006" key="3">
    <source>
        <dbReference type="Google" id="ProtNLM"/>
    </source>
</evidence>
<sequence>MSINYSIHGSSHIVAKGNIMVIDAVGPWNDEFFPQLHKKIVAVRKHFDANNYGVLLNLHGEAVTSPSNLRSHIAFIRQGGARAAAVNISDCTTKAISQELISQAYGSINLKYAFFNNNSDATIWLQTYLD</sequence>
<gene>
    <name evidence="1" type="ORF">HII17_00825</name>
</gene>
<accession>A0A7Y0L8V3</accession>
<dbReference type="AlphaFoldDB" id="A0A7Y0L8V3"/>
<organism evidence="1 2">
    <name type="scientific">Thalassotalea algicola</name>
    <dbReference type="NCBI Taxonomy" id="2716224"/>
    <lineage>
        <taxon>Bacteria</taxon>
        <taxon>Pseudomonadati</taxon>
        <taxon>Pseudomonadota</taxon>
        <taxon>Gammaproteobacteria</taxon>
        <taxon>Alteromonadales</taxon>
        <taxon>Colwelliaceae</taxon>
        <taxon>Thalassotalea</taxon>
    </lineage>
</organism>
<keyword evidence="2" id="KW-1185">Reference proteome</keyword>
<dbReference type="EMBL" id="JABBXH010000001">
    <property type="protein sequence ID" value="NMP30090.1"/>
    <property type="molecule type" value="Genomic_DNA"/>
</dbReference>
<comment type="caution">
    <text evidence="1">The sequence shown here is derived from an EMBL/GenBank/DDBJ whole genome shotgun (WGS) entry which is preliminary data.</text>
</comment>
<dbReference type="Proteomes" id="UP000568664">
    <property type="component" value="Unassembled WGS sequence"/>
</dbReference>
<proteinExistence type="predicted"/>
<reference evidence="1 2" key="1">
    <citation type="submission" date="2020-04" db="EMBL/GenBank/DDBJ databases">
        <title>Thalassotalea sp. M1531, isolated from the surface of marine red alga.</title>
        <authorList>
            <person name="Pang L."/>
            <person name="Lu D.-C."/>
        </authorList>
    </citation>
    <scope>NUCLEOTIDE SEQUENCE [LARGE SCALE GENOMIC DNA]</scope>
    <source>
        <strain evidence="1 2">M1531</strain>
    </source>
</reference>
<name>A0A7Y0L8V3_9GAMM</name>
<dbReference type="RefSeq" id="WP_169073435.1">
    <property type="nucleotide sequence ID" value="NZ_JABBXH010000001.1"/>
</dbReference>